<dbReference type="PROSITE" id="PS50977">
    <property type="entry name" value="HTH_TETR_2"/>
    <property type="match status" value="1"/>
</dbReference>
<dbReference type="GO" id="GO:0003700">
    <property type="term" value="F:DNA-binding transcription factor activity"/>
    <property type="evidence" value="ECO:0007669"/>
    <property type="project" value="TreeGrafter"/>
</dbReference>
<dbReference type="RefSeq" id="WP_017982353.1">
    <property type="nucleotide sequence ID" value="NZ_AQUL01000001.1"/>
</dbReference>
<evidence type="ECO:0000313" key="6">
    <source>
        <dbReference type="EMBL" id="AIJ23518.1"/>
    </source>
</evidence>
<dbReference type="Proteomes" id="UP000062973">
    <property type="component" value="Chromosome"/>
</dbReference>
<dbReference type="STRING" id="1068978.AMETH_3426"/>
<gene>
    <name evidence="6" type="ORF">AMETH_3426</name>
</gene>
<dbReference type="KEGG" id="amq:AMETH_3426"/>
<sequence length="186" mass="19847">MPTGAGPRRVQEIFTAALDLLTEHGYDGLTIEAIAQRAGVHKTTLYRWWSSKDELLAAAVTGSALLEFPVADTGSLRGDLLAVATRLSRLLTRPATAAVLAAVPGRPLLAEATNAFFTGRLTRDHPVFTRAVERGELAADSDADLVVDLLAGALWFHLLLCGGSADRRYLARLVDSVLTGVSARRA</sequence>
<organism evidence="6 7">
    <name type="scientific">Amycolatopsis methanolica 239</name>
    <dbReference type="NCBI Taxonomy" id="1068978"/>
    <lineage>
        <taxon>Bacteria</taxon>
        <taxon>Bacillati</taxon>
        <taxon>Actinomycetota</taxon>
        <taxon>Actinomycetes</taxon>
        <taxon>Pseudonocardiales</taxon>
        <taxon>Pseudonocardiaceae</taxon>
        <taxon>Amycolatopsis</taxon>
        <taxon>Amycolatopsis methanolica group</taxon>
    </lineage>
</organism>
<name>A0A076MRL7_AMYME</name>
<feature type="DNA-binding region" description="H-T-H motif" evidence="4">
    <location>
        <begin position="30"/>
        <end position="49"/>
    </location>
</feature>
<keyword evidence="2 4" id="KW-0238">DNA-binding</keyword>
<dbReference type="InterPro" id="IPR050109">
    <property type="entry name" value="HTH-type_TetR-like_transc_reg"/>
</dbReference>
<dbReference type="eggNOG" id="COG1309">
    <property type="taxonomic scope" value="Bacteria"/>
</dbReference>
<evidence type="ECO:0000313" key="7">
    <source>
        <dbReference type="Proteomes" id="UP000062973"/>
    </source>
</evidence>
<dbReference type="Gene3D" id="1.10.357.10">
    <property type="entry name" value="Tetracycline Repressor, domain 2"/>
    <property type="match status" value="1"/>
</dbReference>
<dbReference type="PATRIC" id="fig|1068978.7.peg.3660"/>
<dbReference type="SUPFAM" id="SSF48498">
    <property type="entry name" value="Tetracyclin repressor-like, C-terminal domain"/>
    <property type="match status" value="1"/>
</dbReference>
<dbReference type="HOGENOM" id="CLU_069356_25_6_11"/>
<keyword evidence="7" id="KW-1185">Reference proteome</keyword>
<evidence type="ECO:0000256" key="2">
    <source>
        <dbReference type="ARBA" id="ARBA00023125"/>
    </source>
</evidence>
<dbReference type="InterPro" id="IPR011075">
    <property type="entry name" value="TetR_C"/>
</dbReference>
<dbReference type="PANTHER" id="PTHR30055">
    <property type="entry name" value="HTH-TYPE TRANSCRIPTIONAL REGULATOR RUTR"/>
    <property type="match status" value="1"/>
</dbReference>
<dbReference type="Pfam" id="PF00440">
    <property type="entry name" value="TetR_N"/>
    <property type="match status" value="1"/>
</dbReference>
<dbReference type="InterPro" id="IPR001647">
    <property type="entry name" value="HTH_TetR"/>
</dbReference>
<proteinExistence type="predicted"/>
<evidence type="ECO:0000256" key="3">
    <source>
        <dbReference type="ARBA" id="ARBA00023163"/>
    </source>
</evidence>
<dbReference type="InterPro" id="IPR009057">
    <property type="entry name" value="Homeodomain-like_sf"/>
</dbReference>
<dbReference type="OrthoDB" id="9796019at2"/>
<dbReference type="PANTHER" id="PTHR30055:SF148">
    <property type="entry name" value="TETR-FAMILY TRANSCRIPTIONAL REGULATOR"/>
    <property type="match status" value="1"/>
</dbReference>
<evidence type="ECO:0000256" key="1">
    <source>
        <dbReference type="ARBA" id="ARBA00023015"/>
    </source>
</evidence>
<dbReference type="AlphaFoldDB" id="A0A076MRL7"/>
<feature type="domain" description="HTH tetR-type" evidence="5">
    <location>
        <begin position="7"/>
        <end position="67"/>
    </location>
</feature>
<accession>A0A076MRL7</accession>
<dbReference type="PRINTS" id="PR00455">
    <property type="entry name" value="HTHTETR"/>
</dbReference>
<dbReference type="GO" id="GO:0000976">
    <property type="term" value="F:transcription cis-regulatory region binding"/>
    <property type="evidence" value="ECO:0007669"/>
    <property type="project" value="TreeGrafter"/>
</dbReference>
<keyword evidence="1" id="KW-0805">Transcription regulation</keyword>
<evidence type="ECO:0000256" key="4">
    <source>
        <dbReference type="PROSITE-ProRule" id="PRU00335"/>
    </source>
</evidence>
<dbReference type="Gene3D" id="1.10.10.60">
    <property type="entry name" value="Homeodomain-like"/>
    <property type="match status" value="1"/>
</dbReference>
<dbReference type="InterPro" id="IPR036271">
    <property type="entry name" value="Tet_transcr_reg_TetR-rel_C_sf"/>
</dbReference>
<dbReference type="EMBL" id="CP009110">
    <property type="protein sequence ID" value="AIJ23518.1"/>
    <property type="molecule type" value="Genomic_DNA"/>
</dbReference>
<reference evidence="6 7" key="1">
    <citation type="submission" date="2014-07" db="EMBL/GenBank/DDBJ databases">
        <title>Whole Genome Sequence of the Amycolatopsis methanolica 239.</title>
        <authorList>
            <person name="Tang B."/>
        </authorList>
    </citation>
    <scope>NUCLEOTIDE SEQUENCE [LARGE SCALE GENOMIC DNA]</scope>
    <source>
        <strain evidence="6 7">239</strain>
    </source>
</reference>
<dbReference type="Pfam" id="PF16859">
    <property type="entry name" value="TetR_C_11"/>
    <property type="match status" value="1"/>
</dbReference>
<dbReference type="SUPFAM" id="SSF46689">
    <property type="entry name" value="Homeodomain-like"/>
    <property type="match status" value="1"/>
</dbReference>
<evidence type="ECO:0000259" key="5">
    <source>
        <dbReference type="PROSITE" id="PS50977"/>
    </source>
</evidence>
<keyword evidence="3" id="KW-0804">Transcription</keyword>
<protein>
    <recommendedName>
        <fullName evidence="5">HTH tetR-type domain-containing protein</fullName>
    </recommendedName>
</protein>